<keyword evidence="3" id="KW-1185">Reference proteome</keyword>
<dbReference type="AlphaFoldDB" id="A0A4Z1HTJ5"/>
<evidence type="ECO:0000313" key="3">
    <source>
        <dbReference type="Proteomes" id="UP000297527"/>
    </source>
</evidence>
<accession>A0A4Z1HTJ5</accession>
<organism evidence="2 3">
    <name type="scientific">Botryotinia convoluta</name>
    <dbReference type="NCBI Taxonomy" id="54673"/>
    <lineage>
        <taxon>Eukaryota</taxon>
        <taxon>Fungi</taxon>
        <taxon>Dikarya</taxon>
        <taxon>Ascomycota</taxon>
        <taxon>Pezizomycotina</taxon>
        <taxon>Leotiomycetes</taxon>
        <taxon>Helotiales</taxon>
        <taxon>Sclerotiniaceae</taxon>
        <taxon>Botryotinia</taxon>
    </lineage>
</organism>
<evidence type="ECO:0000256" key="1">
    <source>
        <dbReference type="SAM" id="MobiDB-lite"/>
    </source>
</evidence>
<protein>
    <submittedName>
        <fullName evidence="2">Uncharacterized protein</fullName>
    </submittedName>
</protein>
<name>A0A4Z1HTJ5_9HELO</name>
<reference evidence="2 3" key="1">
    <citation type="submission" date="2017-12" db="EMBL/GenBank/DDBJ databases">
        <title>Comparative genomics of Botrytis spp.</title>
        <authorList>
            <person name="Valero-Jimenez C.A."/>
            <person name="Tapia P."/>
            <person name="Veloso J."/>
            <person name="Silva-Moreno E."/>
            <person name="Staats M."/>
            <person name="Valdes J.H."/>
            <person name="Van Kan J.A.L."/>
        </authorList>
    </citation>
    <scope>NUCLEOTIDE SEQUENCE [LARGE SCALE GENOMIC DNA]</scope>
    <source>
        <strain evidence="2 3">MUCL11595</strain>
    </source>
</reference>
<comment type="caution">
    <text evidence="2">The sequence shown here is derived from an EMBL/GenBank/DDBJ whole genome shotgun (WGS) entry which is preliminary data.</text>
</comment>
<gene>
    <name evidence="2" type="ORF">BCON_0141g00210</name>
</gene>
<dbReference type="Proteomes" id="UP000297527">
    <property type="component" value="Unassembled WGS sequence"/>
</dbReference>
<proteinExistence type="predicted"/>
<evidence type="ECO:0000313" key="2">
    <source>
        <dbReference type="EMBL" id="TGO52449.1"/>
    </source>
</evidence>
<sequence length="989" mass="109220">MAFVGSAISKIVASVATLQNETTFALSSLNQDFTLIKLEAPREYKNVGESISSARKHNAETGGLHKTARKVGALFDGKAPLAPELFRAYGTRVSELCEIERLNPTGKSRHGLISNHVGADSTSIWAAVTSGDGAIAVHLLACMIARIFTGPQAISLWMALIEKRKEEIEEGIANTTDQVKAIAAACAAQQEIRQEEIADWDSSARSWIQSADLVKLKEQSRAMLMTDSSSLEVNSESDTYRSVMQGWKDVMIAMNNLVTGIPQRVESGAALLGMTSWHLNPDMIVLQKRTELIKQRDDLVVDTGILTVGLHTAGESQGSVSWSLPLAHMRYYGTPVRTSRQIGVESTRISMDHFGYILLGSVFSTWHQFAPNGIKGMEWILKILETLRQTEHNSGTDSSTLMRIQKLTDRSSWIGQLLSAAEQYQFADDIEQGIARKSPLAYLWPLRDAYAFPLLSDSEARVAYFRDFAKELELSNEHGVIHYRHTENGITIDEYTTIDTVKRDLWIESTGYVRRHGPPGLPSLGKHVRWIPIASRPDPPCKCKGTCIPPKKSALTSAKSIKPGCPCWNIGGCSIACHDWKKVSYETCGSWHGGLLIKRSKLFQLMGEKCLPVHMSTDISDPRYSLVDFGNGSDFQSSLIELYRDKGADFDHSRFTEWFASTLRSKGHKGYLTSLRACASAAEIYTRLPDATIESKIVEQSLTTARWIPITETTSISPLRLMLSRTQVFACIAMFESGTFNLDPEGLKEIFVISSGNSIFVASPLLCDPYEQPTGVEIQSVPGNIGYPGLSLLIPPPNPRILKSGVDIWQHLDYKPFRGVLEDNLLGTSIRLSFSGYEMPLQQSLDMNKDGHIIDRPVRLVEAIEYSIIFEEDRLVTADNWDDILTLNGGSLSVVRATGNWLARLAATVINVQAQRSTILVPKDVCWTCLKEHLQRKDFGVGHEKVLIAQVISSGLIGNGEEIASNLMPPGDESSSSNFGNGEKCDSMV</sequence>
<feature type="region of interest" description="Disordered" evidence="1">
    <location>
        <begin position="967"/>
        <end position="989"/>
    </location>
</feature>
<dbReference type="OrthoDB" id="5354164at2759"/>
<dbReference type="EMBL" id="PQXN01000141">
    <property type="protein sequence ID" value="TGO52449.1"/>
    <property type="molecule type" value="Genomic_DNA"/>
</dbReference>